<evidence type="ECO:0008006" key="3">
    <source>
        <dbReference type="Google" id="ProtNLM"/>
    </source>
</evidence>
<gene>
    <name evidence="1" type="ORF">GIB67_000563</name>
</gene>
<comment type="caution">
    <text evidence="1">The sequence shown here is derived from an EMBL/GenBank/DDBJ whole genome shotgun (WGS) entry which is preliminary data.</text>
</comment>
<sequence>MAISKMLLKTWVSSFSKATRKRSPTWSSHFFSTSSSPTTAVAADIVADEDLLYPNATASPFTAEIPGLLQPRVVIYDGVCHLCHSGVKWVIKADKDRKIKFCCVQSDAAEPYLNVCGLSREDVLRRFLFVEGPYVYSQASTAALKVAYHLPFPYSAMSSLLIIPKPLRNAVYDYVAKNRYDWFGKDDECLVLKETEMLSRFVDKEELVDKLRSRQN</sequence>
<reference evidence="1 2" key="1">
    <citation type="journal article" date="2020" name="IScience">
        <title>Genome Sequencing of the Endangered Kingdonia uniflora (Circaeasteraceae, Ranunculales) Reveals Potential Mechanisms of Evolutionary Specialization.</title>
        <authorList>
            <person name="Sun Y."/>
            <person name="Deng T."/>
            <person name="Zhang A."/>
            <person name="Moore M.J."/>
            <person name="Landis J.B."/>
            <person name="Lin N."/>
            <person name="Zhang H."/>
            <person name="Zhang X."/>
            <person name="Huang J."/>
            <person name="Zhang X."/>
            <person name="Sun H."/>
            <person name="Wang H."/>
        </authorList>
    </citation>
    <scope>NUCLEOTIDE SEQUENCE [LARGE SCALE GENOMIC DNA]</scope>
    <source>
        <strain evidence="1">TB1705</strain>
        <tissue evidence="1">Leaf</tissue>
    </source>
</reference>
<dbReference type="AlphaFoldDB" id="A0A7J7MID4"/>
<dbReference type="GO" id="GO:0015035">
    <property type="term" value="F:protein-disulfide reductase activity"/>
    <property type="evidence" value="ECO:0007669"/>
    <property type="project" value="InterPro"/>
</dbReference>
<organism evidence="1 2">
    <name type="scientific">Kingdonia uniflora</name>
    <dbReference type="NCBI Taxonomy" id="39325"/>
    <lineage>
        <taxon>Eukaryota</taxon>
        <taxon>Viridiplantae</taxon>
        <taxon>Streptophyta</taxon>
        <taxon>Embryophyta</taxon>
        <taxon>Tracheophyta</taxon>
        <taxon>Spermatophyta</taxon>
        <taxon>Magnoliopsida</taxon>
        <taxon>Ranunculales</taxon>
        <taxon>Circaeasteraceae</taxon>
        <taxon>Kingdonia</taxon>
    </lineage>
</organism>
<protein>
    <recommendedName>
        <fullName evidence="3">Thiol-disulfide oxidoreductase DCC</fullName>
    </recommendedName>
</protein>
<keyword evidence="2" id="KW-1185">Reference proteome</keyword>
<accession>A0A7J7MID4</accession>
<dbReference type="Pfam" id="PF04134">
    <property type="entry name" value="DCC1-like"/>
    <property type="match status" value="1"/>
</dbReference>
<dbReference type="InterPro" id="IPR052927">
    <property type="entry name" value="DCC_oxidoreductase"/>
</dbReference>
<dbReference type="PANTHER" id="PTHR33639">
    <property type="entry name" value="THIOL-DISULFIDE OXIDOREDUCTASE DCC"/>
    <property type="match status" value="1"/>
</dbReference>
<proteinExistence type="predicted"/>
<evidence type="ECO:0000313" key="1">
    <source>
        <dbReference type="EMBL" id="KAF6154679.1"/>
    </source>
</evidence>
<dbReference type="EMBL" id="JACGCM010001471">
    <property type="protein sequence ID" value="KAF6154679.1"/>
    <property type="molecule type" value="Genomic_DNA"/>
</dbReference>
<dbReference type="InterPro" id="IPR007263">
    <property type="entry name" value="DCC1-like"/>
</dbReference>
<evidence type="ECO:0000313" key="2">
    <source>
        <dbReference type="Proteomes" id="UP000541444"/>
    </source>
</evidence>
<dbReference type="OrthoDB" id="1921868at2759"/>
<dbReference type="Proteomes" id="UP000541444">
    <property type="component" value="Unassembled WGS sequence"/>
</dbReference>
<name>A0A7J7MID4_9MAGN</name>
<dbReference type="PANTHER" id="PTHR33639:SF1">
    <property type="entry name" value="T23E23.25"/>
    <property type="match status" value="1"/>
</dbReference>